<feature type="domain" description="F-box" evidence="1">
    <location>
        <begin position="55"/>
        <end position="93"/>
    </location>
</feature>
<organism evidence="2 3">
    <name type="scientific">Tothia fuscella</name>
    <dbReference type="NCBI Taxonomy" id="1048955"/>
    <lineage>
        <taxon>Eukaryota</taxon>
        <taxon>Fungi</taxon>
        <taxon>Dikarya</taxon>
        <taxon>Ascomycota</taxon>
        <taxon>Pezizomycotina</taxon>
        <taxon>Dothideomycetes</taxon>
        <taxon>Pleosporomycetidae</taxon>
        <taxon>Venturiales</taxon>
        <taxon>Cylindrosympodiaceae</taxon>
        <taxon>Tothia</taxon>
    </lineage>
</organism>
<dbReference type="SUPFAM" id="SSF52047">
    <property type="entry name" value="RNI-like"/>
    <property type="match status" value="1"/>
</dbReference>
<gene>
    <name evidence="2" type="ORF">EJ08DRAFT_638100</name>
</gene>
<comment type="caution">
    <text evidence="2">The sequence shown here is derived from an EMBL/GenBank/DDBJ whole genome shotgun (WGS) entry which is preliminary data.</text>
</comment>
<dbReference type="InterPro" id="IPR001810">
    <property type="entry name" value="F-box_dom"/>
</dbReference>
<dbReference type="CDD" id="cd09917">
    <property type="entry name" value="F-box_SF"/>
    <property type="match status" value="1"/>
</dbReference>
<dbReference type="Gene3D" id="3.80.10.10">
    <property type="entry name" value="Ribonuclease Inhibitor"/>
    <property type="match status" value="1"/>
</dbReference>
<dbReference type="SUPFAM" id="SSF81383">
    <property type="entry name" value="F-box domain"/>
    <property type="match status" value="1"/>
</dbReference>
<protein>
    <recommendedName>
        <fullName evidence="1">F-box domain-containing protein</fullName>
    </recommendedName>
</protein>
<reference evidence="2" key="1">
    <citation type="journal article" date="2020" name="Stud. Mycol.">
        <title>101 Dothideomycetes genomes: a test case for predicting lifestyles and emergence of pathogens.</title>
        <authorList>
            <person name="Haridas S."/>
            <person name="Albert R."/>
            <person name="Binder M."/>
            <person name="Bloem J."/>
            <person name="Labutti K."/>
            <person name="Salamov A."/>
            <person name="Andreopoulos B."/>
            <person name="Baker S."/>
            <person name="Barry K."/>
            <person name="Bills G."/>
            <person name="Bluhm B."/>
            <person name="Cannon C."/>
            <person name="Castanera R."/>
            <person name="Culley D."/>
            <person name="Daum C."/>
            <person name="Ezra D."/>
            <person name="Gonzalez J."/>
            <person name="Henrissat B."/>
            <person name="Kuo A."/>
            <person name="Liang C."/>
            <person name="Lipzen A."/>
            <person name="Lutzoni F."/>
            <person name="Magnuson J."/>
            <person name="Mondo S."/>
            <person name="Nolan M."/>
            <person name="Ohm R."/>
            <person name="Pangilinan J."/>
            <person name="Park H.-J."/>
            <person name="Ramirez L."/>
            <person name="Alfaro M."/>
            <person name="Sun H."/>
            <person name="Tritt A."/>
            <person name="Yoshinaga Y."/>
            <person name="Zwiers L.-H."/>
            <person name="Turgeon B."/>
            <person name="Goodwin S."/>
            <person name="Spatafora J."/>
            <person name="Crous P."/>
            <person name="Grigoriev I."/>
        </authorList>
    </citation>
    <scope>NUCLEOTIDE SEQUENCE</scope>
    <source>
        <strain evidence="2">CBS 130266</strain>
    </source>
</reference>
<dbReference type="Pfam" id="PF00646">
    <property type="entry name" value="F-box"/>
    <property type="match status" value="1"/>
</dbReference>
<proteinExistence type="predicted"/>
<dbReference type="OrthoDB" id="3257981at2759"/>
<accession>A0A9P4NLA7</accession>
<dbReference type="InterPro" id="IPR032675">
    <property type="entry name" value="LRR_dom_sf"/>
</dbReference>
<sequence>MTNTVNKHSNFLNLFMPMFSGIGKDEYGQKSQIYKPLSFDRLTEGRPVRSNAPIFGLPVELINEILKHVPDRSLSHFALVSWTCCQLARSRQFVSVKFDFSNRTLAIASKLARESLERKNTGKTKQPALGTCIRRISVATNPEWISHRHDFDLQSLADLDPDLKEQKLKRASSEYYDLYLPSLEAIISQGLPHLEAIHWCDTVPMSKSLFTAFVNSQVRELTLLRVFIEEEFTIERSDVSNEQLKIKWPLRHLKLEIRATAFLPNRVSSEPLCKSLLSLCAPTLTHLNWSMGIGQSQLSFEDIDPGQQPIFSALRELRLYSLVLTDNSIPLALMPRTQCRLHTLCVDGRAGPLDAFFQERGTISSLQHLSLSWLSEAEYPLNGYYTFLRTNPQLTKLDLSGPLAAGFIDKRVVPLLKTFNRLKSLCLKWQNQLLQDEFIGSIDERSLHEVGQLSSLEQLHLSTGVQIGWRHNWIIDHEALIKHFSSLSHLKLLAFSRDTYDLEVPEFDADSYYEDKWTNRQIAALTHGRHALTSDEVWEMEHQDRMLTQATKYFADFRKLEWLYFGQLPMIPTGKSRKARPAAKGGRDDCYTYLNTTFGWPYEGS</sequence>
<dbReference type="InterPro" id="IPR036047">
    <property type="entry name" value="F-box-like_dom_sf"/>
</dbReference>
<dbReference type="Proteomes" id="UP000800235">
    <property type="component" value="Unassembled WGS sequence"/>
</dbReference>
<dbReference type="EMBL" id="MU007065">
    <property type="protein sequence ID" value="KAF2426285.1"/>
    <property type="molecule type" value="Genomic_DNA"/>
</dbReference>
<dbReference type="AlphaFoldDB" id="A0A9P4NLA7"/>
<evidence type="ECO:0000313" key="2">
    <source>
        <dbReference type="EMBL" id="KAF2426285.1"/>
    </source>
</evidence>
<evidence type="ECO:0000259" key="1">
    <source>
        <dbReference type="Pfam" id="PF00646"/>
    </source>
</evidence>
<name>A0A9P4NLA7_9PEZI</name>
<keyword evidence="3" id="KW-1185">Reference proteome</keyword>
<evidence type="ECO:0000313" key="3">
    <source>
        <dbReference type="Proteomes" id="UP000800235"/>
    </source>
</evidence>